<evidence type="ECO:0000256" key="3">
    <source>
        <dbReference type="ARBA" id="ARBA00023239"/>
    </source>
</evidence>
<feature type="active site" evidence="5">
    <location>
        <position position="229"/>
    </location>
</feature>
<protein>
    <recommendedName>
        <fullName evidence="4">tRNA-splicing endonuclease subunit Sen34</fullName>
        <ecNumber evidence="4">4.6.1.16</ecNumber>
    </recommendedName>
</protein>
<feature type="active site" evidence="5">
    <location>
        <position position="198"/>
    </location>
</feature>
<dbReference type="GO" id="GO:0000379">
    <property type="term" value="P:tRNA-type intron splice site recognition and cleavage"/>
    <property type="evidence" value="ECO:0007669"/>
    <property type="project" value="UniProtKB-UniRule"/>
</dbReference>
<dbReference type="CDD" id="cd22363">
    <property type="entry name" value="tRNA-intron_lyase_C"/>
    <property type="match status" value="1"/>
</dbReference>
<dbReference type="PIRSF" id="PIRSF017250">
    <property type="entry name" value="tRNA_splic_SEN34"/>
    <property type="match status" value="1"/>
</dbReference>
<name>A0A9P6UK39_9FUNG</name>
<evidence type="ECO:0000256" key="1">
    <source>
        <dbReference type="ARBA" id="ARBA00008078"/>
    </source>
</evidence>
<evidence type="ECO:0000259" key="7">
    <source>
        <dbReference type="Pfam" id="PF26577"/>
    </source>
</evidence>
<keyword evidence="3 4" id="KW-0456">Lyase</keyword>
<keyword evidence="2 4" id="KW-0819">tRNA processing</keyword>
<dbReference type="PANTHER" id="PTHR13070:SF0">
    <property type="entry name" value="TRNA-SPLICING ENDONUCLEASE SUBUNIT SEN34"/>
    <property type="match status" value="1"/>
</dbReference>
<dbReference type="Proteomes" id="UP000738325">
    <property type="component" value="Unassembled WGS sequence"/>
</dbReference>
<organism evidence="8 9">
    <name type="scientific">Dissophora globulifera</name>
    <dbReference type="NCBI Taxonomy" id="979702"/>
    <lineage>
        <taxon>Eukaryota</taxon>
        <taxon>Fungi</taxon>
        <taxon>Fungi incertae sedis</taxon>
        <taxon>Mucoromycota</taxon>
        <taxon>Mortierellomycotina</taxon>
        <taxon>Mortierellomycetes</taxon>
        <taxon>Mortierellales</taxon>
        <taxon>Mortierellaceae</taxon>
        <taxon>Dissophora</taxon>
    </lineage>
</organism>
<comment type="function">
    <text evidence="4">Constitutes one of the two catalytic subunit of the tRNA-splicing endonuclease complex, a complex responsible for identification and cleavage of the splice sites in pre-tRNA. It cleaves pre-tRNA at the 5'- and 3'-splice sites to release the intron. The products are an intron and two tRNA half-molecules bearing 2',3'-cyclic phosphate and 5'-OH termini. There are no conserved sequences at the splice sites, but the intron is invariably located at the same site in the gene, placing the splice sites an invariant distance from the constant structural features of the tRNA body.</text>
</comment>
<evidence type="ECO:0000256" key="5">
    <source>
        <dbReference type="PIRSR" id="PIRSR017250-50"/>
    </source>
</evidence>
<dbReference type="Pfam" id="PF01974">
    <property type="entry name" value="tRNA_int_endo"/>
    <property type="match status" value="1"/>
</dbReference>
<keyword evidence="8" id="KW-0255">Endonuclease</keyword>
<dbReference type="InterPro" id="IPR016690">
    <property type="entry name" value="TSEN34"/>
</dbReference>
<sequence>MAANAAQAPNSPQRKPRIYLAGHEALVWDVQDIRRLRQEYRIVGSLTGSLPRSPMQNVFQGLPLRLLPEEVYALWSSALVDVVVEDDRAYLPSPLVSSEALQESTAIAVTSAVRPHDHIHLYTRSSSLPHYSVALSPETTAMPTSASISRWDHSIANGQQQRSAIFKHLWATKQFFMASGIKFGGDYLLYRNDPLVCHASLIATVVDTDKSLSLADLACSARLASTVQKQHLICAQAKAQSQRRASSASAEMPPPNEDHGSGIVLFLIEWAGF</sequence>
<dbReference type="OrthoDB" id="48041at2759"/>
<keyword evidence="8" id="KW-0540">Nuclease</keyword>
<dbReference type="InterPro" id="IPR006677">
    <property type="entry name" value="tRNA_intron_Endonuc_cat-like"/>
</dbReference>
<dbReference type="InterPro" id="IPR059049">
    <property type="entry name" value="TSEN34_N"/>
</dbReference>
<dbReference type="InterPro" id="IPR011856">
    <property type="entry name" value="tRNA_endonuc-like_dom_sf"/>
</dbReference>
<evidence type="ECO:0000259" key="6">
    <source>
        <dbReference type="Pfam" id="PF01974"/>
    </source>
</evidence>
<dbReference type="Pfam" id="PF26577">
    <property type="entry name" value="TSEN34_N"/>
    <property type="match status" value="1"/>
</dbReference>
<dbReference type="Gene3D" id="3.40.1350.10">
    <property type="match status" value="1"/>
</dbReference>
<evidence type="ECO:0000256" key="4">
    <source>
        <dbReference type="PIRNR" id="PIRNR017250"/>
    </source>
</evidence>
<feature type="active site" evidence="5">
    <location>
        <position position="190"/>
    </location>
</feature>
<dbReference type="AlphaFoldDB" id="A0A9P6UK39"/>
<dbReference type="GO" id="GO:0000214">
    <property type="term" value="C:tRNA-intron endonuclease complex"/>
    <property type="evidence" value="ECO:0007669"/>
    <property type="project" value="UniProtKB-UniRule"/>
</dbReference>
<accession>A0A9P6UK39</accession>
<evidence type="ECO:0000313" key="8">
    <source>
        <dbReference type="EMBL" id="KAG0306459.1"/>
    </source>
</evidence>
<dbReference type="EMBL" id="JAAAIP010001469">
    <property type="protein sequence ID" value="KAG0306459.1"/>
    <property type="molecule type" value="Genomic_DNA"/>
</dbReference>
<keyword evidence="9" id="KW-1185">Reference proteome</keyword>
<dbReference type="EC" id="4.6.1.16" evidence="4"/>
<feature type="domain" description="tRNA intron endonuclease catalytic" evidence="6">
    <location>
        <begin position="163"/>
        <end position="235"/>
    </location>
</feature>
<feature type="domain" description="TSEN34 N-terminal" evidence="7">
    <location>
        <begin position="17"/>
        <end position="83"/>
    </location>
</feature>
<dbReference type="GO" id="GO:0000213">
    <property type="term" value="F:tRNA-intron lyase activity"/>
    <property type="evidence" value="ECO:0007669"/>
    <property type="project" value="UniProtKB-UniRule"/>
</dbReference>
<dbReference type="SUPFAM" id="SSF53032">
    <property type="entry name" value="tRNA-intron endonuclease catalytic domain-like"/>
    <property type="match status" value="1"/>
</dbReference>
<dbReference type="PANTHER" id="PTHR13070">
    <property type="entry name" value="TRNA-SPLICING ENDONUCLEASE SUBUNIT SEN34-RELATED"/>
    <property type="match status" value="1"/>
</dbReference>
<reference evidence="8" key="1">
    <citation type="journal article" date="2020" name="Fungal Divers.">
        <title>Resolving the Mortierellaceae phylogeny through synthesis of multi-gene phylogenetics and phylogenomics.</title>
        <authorList>
            <person name="Vandepol N."/>
            <person name="Liber J."/>
            <person name="Desiro A."/>
            <person name="Na H."/>
            <person name="Kennedy M."/>
            <person name="Barry K."/>
            <person name="Grigoriev I.V."/>
            <person name="Miller A.N."/>
            <person name="O'Donnell K."/>
            <person name="Stajich J.E."/>
            <person name="Bonito G."/>
        </authorList>
    </citation>
    <scope>NUCLEOTIDE SEQUENCE</scope>
    <source>
        <strain evidence="8">REB-010B</strain>
    </source>
</reference>
<gene>
    <name evidence="8" type="primary">SEN34</name>
    <name evidence="8" type="ORF">BGZ99_001759</name>
</gene>
<proteinExistence type="inferred from homology"/>
<evidence type="ECO:0000256" key="2">
    <source>
        <dbReference type="ARBA" id="ARBA00022694"/>
    </source>
</evidence>
<comment type="caution">
    <text evidence="8">The sequence shown here is derived from an EMBL/GenBank/DDBJ whole genome shotgun (WGS) entry which is preliminary data.</text>
</comment>
<evidence type="ECO:0000313" key="9">
    <source>
        <dbReference type="Proteomes" id="UP000738325"/>
    </source>
</evidence>
<dbReference type="GO" id="GO:0003676">
    <property type="term" value="F:nucleic acid binding"/>
    <property type="evidence" value="ECO:0007669"/>
    <property type="project" value="InterPro"/>
</dbReference>
<keyword evidence="8" id="KW-0378">Hydrolase</keyword>
<dbReference type="InterPro" id="IPR036167">
    <property type="entry name" value="tRNA_intron_Endo_cat-like_sf"/>
</dbReference>
<comment type="similarity">
    <text evidence="1 4">Belongs to the tRNA-intron endonuclease family.</text>
</comment>